<comment type="caution">
    <text evidence="3">The sequence shown here is derived from an EMBL/GenBank/DDBJ whole genome shotgun (WGS) entry which is preliminary data.</text>
</comment>
<proteinExistence type="predicted"/>
<protein>
    <submittedName>
        <fullName evidence="3">Uncharacterized protein</fullName>
    </submittedName>
</protein>
<gene>
    <name evidence="3" type="ORF">LBW59_22415</name>
</gene>
<dbReference type="Proteomes" id="UP001144050">
    <property type="component" value="Unassembled WGS sequence"/>
</dbReference>
<dbReference type="EMBL" id="JAIVFG010000053">
    <property type="protein sequence ID" value="MDB0573506.1"/>
    <property type="molecule type" value="Genomic_DNA"/>
</dbReference>
<feature type="signal peptide" evidence="2">
    <location>
        <begin position="1"/>
        <end position="28"/>
    </location>
</feature>
<feature type="compositionally biased region" description="Low complexity" evidence="1">
    <location>
        <begin position="71"/>
        <end position="82"/>
    </location>
</feature>
<dbReference type="RefSeq" id="WP_064046221.1">
    <property type="nucleotide sequence ID" value="NZ_CP172971.1"/>
</dbReference>
<dbReference type="AlphaFoldDB" id="A0AAW5ZU92"/>
<evidence type="ECO:0000256" key="2">
    <source>
        <dbReference type="SAM" id="SignalP"/>
    </source>
</evidence>
<evidence type="ECO:0000313" key="4">
    <source>
        <dbReference type="Proteomes" id="UP001144050"/>
    </source>
</evidence>
<evidence type="ECO:0000256" key="1">
    <source>
        <dbReference type="SAM" id="MobiDB-lite"/>
    </source>
</evidence>
<feature type="region of interest" description="Disordered" evidence="1">
    <location>
        <begin position="71"/>
        <end position="136"/>
    </location>
</feature>
<name>A0AAW5ZU92_RALSL</name>
<sequence>MLFPIVLRRGVPVLAAASLVMAAALAHAAESVPADPADPHAAVPEAPAAPGLAGYQRYQPAVPAWRQADALAAPQGAAPAMPHHNHHPDGATPTAVQASADPSGHAHSNGPMKQVGHASHDRHMDHAASARHAAHAGHMADMADMPGMQH</sequence>
<feature type="compositionally biased region" description="Basic and acidic residues" evidence="1">
    <location>
        <begin position="118"/>
        <end position="128"/>
    </location>
</feature>
<keyword evidence="2" id="KW-0732">Signal</keyword>
<reference evidence="3" key="1">
    <citation type="submission" date="2021-09" db="EMBL/GenBank/DDBJ databases">
        <title>Genomic analysis of Ralstonia spp.</title>
        <authorList>
            <person name="Aburjaile F."/>
            <person name="Ariute J.C."/>
            <person name="Pais A.K.L."/>
            <person name="Albuquerque G.M.R."/>
            <person name="Silva A.M.F."/>
            <person name="Brenig B."/>
            <person name="Azevedo V."/>
            <person name="Matiuzzi M."/>
            <person name="Ramos R."/>
            <person name="Goes-Neto A."/>
            <person name="Soares S."/>
            <person name="Iseppon A.M.B."/>
            <person name="Souza E."/>
            <person name="Gama M."/>
        </authorList>
    </citation>
    <scope>NUCLEOTIDE SEQUENCE</scope>
    <source>
        <strain evidence="3">CCRMRs91</strain>
    </source>
</reference>
<feature type="chain" id="PRO_5043678093" evidence="2">
    <location>
        <begin position="29"/>
        <end position="150"/>
    </location>
</feature>
<accession>A0AAW5ZU92</accession>
<evidence type="ECO:0000313" key="3">
    <source>
        <dbReference type="EMBL" id="MDB0573506.1"/>
    </source>
</evidence>
<organism evidence="3 4">
    <name type="scientific">Ralstonia solanacearum</name>
    <name type="common">Pseudomonas solanacearum</name>
    <dbReference type="NCBI Taxonomy" id="305"/>
    <lineage>
        <taxon>Bacteria</taxon>
        <taxon>Pseudomonadati</taxon>
        <taxon>Pseudomonadota</taxon>
        <taxon>Betaproteobacteria</taxon>
        <taxon>Burkholderiales</taxon>
        <taxon>Burkholderiaceae</taxon>
        <taxon>Ralstonia</taxon>
        <taxon>Ralstonia solanacearum species complex</taxon>
    </lineage>
</organism>